<keyword evidence="1" id="KW-0812">Transmembrane</keyword>
<gene>
    <name evidence="3" type="ORF">Pr1d_44790</name>
</gene>
<protein>
    <submittedName>
        <fullName evidence="3">von Willebrand factor type A domain protein</fullName>
    </submittedName>
</protein>
<accession>A0A5B9QGT4</accession>
<dbReference type="CDD" id="cd00198">
    <property type="entry name" value="vWFA"/>
    <property type="match status" value="1"/>
</dbReference>
<dbReference type="Pfam" id="PF13400">
    <property type="entry name" value="Tad"/>
    <property type="match status" value="1"/>
</dbReference>
<dbReference type="InterPro" id="IPR036465">
    <property type="entry name" value="vWFA_dom_sf"/>
</dbReference>
<dbReference type="PROSITE" id="PS50234">
    <property type="entry name" value="VWFA"/>
    <property type="match status" value="1"/>
</dbReference>
<dbReference type="AlphaFoldDB" id="A0A5B9QGT4"/>
<reference evidence="3 4" key="1">
    <citation type="submission" date="2019-08" db="EMBL/GenBank/DDBJ databases">
        <title>Deep-cultivation of Planctomycetes and their phenomic and genomic characterization uncovers novel biology.</title>
        <authorList>
            <person name="Wiegand S."/>
            <person name="Jogler M."/>
            <person name="Boedeker C."/>
            <person name="Pinto D."/>
            <person name="Vollmers J."/>
            <person name="Rivas-Marin E."/>
            <person name="Kohn T."/>
            <person name="Peeters S.H."/>
            <person name="Heuer A."/>
            <person name="Rast P."/>
            <person name="Oberbeckmann S."/>
            <person name="Bunk B."/>
            <person name="Jeske O."/>
            <person name="Meyerdierks A."/>
            <person name="Storesund J.E."/>
            <person name="Kallscheuer N."/>
            <person name="Luecker S."/>
            <person name="Lage O.M."/>
            <person name="Pohl T."/>
            <person name="Merkel B.J."/>
            <person name="Hornburger P."/>
            <person name="Mueller R.-W."/>
            <person name="Bruemmer F."/>
            <person name="Labrenz M."/>
            <person name="Spormann A.M."/>
            <person name="Op den Camp H."/>
            <person name="Overmann J."/>
            <person name="Amann R."/>
            <person name="Jetten M.S.M."/>
            <person name="Mascher T."/>
            <person name="Medema M.H."/>
            <person name="Devos D.P."/>
            <person name="Kaster A.-K."/>
            <person name="Ovreas L."/>
            <person name="Rohde M."/>
            <person name="Galperin M.Y."/>
            <person name="Jogler C."/>
        </authorList>
    </citation>
    <scope>NUCLEOTIDE SEQUENCE [LARGE SCALE GENOMIC DNA]</scope>
    <source>
        <strain evidence="3 4">Pr1d</strain>
    </source>
</reference>
<dbReference type="InterPro" id="IPR028087">
    <property type="entry name" value="Tad_N"/>
</dbReference>
<dbReference type="SMART" id="SM00327">
    <property type="entry name" value="VWA"/>
    <property type="match status" value="1"/>
</dbReference>
<keyword evidence="4" id="KW-1185">Reference proteome</keyword>
<keyword evidence="1" id="KW-1133">Transmembrane helix</keyword>
<evidence type="ECO:0000259" key="2">
    <source>
        <dbReference type="PROSITE" id="PS50234"/>
    </source>
</evidence>
<dbReference type="EMBL" id="CP042913">
    <property type="protein sequence ID" value="QEG37139.1"/>
    <property type="molecule type" value="Genomic_DNA"/>
</dbReference>
<keyword evidence="1" id="KW-0472">Membrane</keyword>
<dbReference type="RefSeq" id="WP_148075415.1">
    <property type="nucleotide sequence ID" value="NZ_CP042913.1"/>
</dbReference>
<dbReference type="Proteomes" id="UP000323917">
    <property type="component" value="Chromosome"/>
</dbReference>
<organism evidence="3 4">
    <name type="scientific">Bythopirellula goksoeyrii</name>
    <dbReference type="NCBI Taxonomy" id="1400387"/>
    <lineage>
        <taxon>Bacteria</taxon>
        <taxon>Pseudomonadati</taxon>
        <taxon>Planctomycetota</taxon>
        <taxon>Planctomycetia</taxon>
        <taxon>Pirellulales</taxon>
        <taxon>Lacipirellulaceae</taxon>
        <taxon>Bythopirellula</taxon>
    </lineage>
</organism>
<feature type="transmembrane region" description="Helical" evidence="1">
    <location>
        <begin position="21"/>
        <end position="45"/>
    </location>
</feature>
<sequence>MLSNYQTTHRLIKSENCRKGTISVLASFLIIVFLASVVLSVDVAYMQLCRTRLRSATDAAARAAGESLSRQQDLDASREAAKTLAQANLVAGTPLVLDDSDIVFGNSEQQAGGAWDFVAGEEPINAVRVNGRRTQTAPSGSIPTLFGRVFSVFDFEPTQLATVVRLDRDICLVVDRSSSMKLYLTDTAPVMSTGDSRFCQTPNMSLSRWGALSVAVTRFKDALLTTPQTEHLALVSYGSNYSACGHTNYAATTNQVLSENYTDATNAMQTLSNTKFNGMTDISAGILRGIEVLTSAQARPYAAKTMVLMSDGAYTQGVQPSTVAPQAAAEDIVIHTISFGEANPTEMQAIADATGGNHYIAPNAAALQDIFEEIALTLPVMFTD</sequence>
<name>A0A5B9QGT4_9BACT</name>
<dbReference type="Gene3D" id="3.40.50.410">
    <property type="entry name" value="von Willebrand factor, type A domain"/>
    <property type="match status" value="1"/>
</dbReference>
<evidence type="ECO:0000313" key="3">
    <source>
        <dbReference type="EMBL" id="QEG37139.1"/>
    </source>
</evidence>
<proteinExistence type="predicted"/>
<dbReference type="Pfam" id="PF09977">
    <property type="entry name" value="Tad_C"/>
    <property type="match status" value="1"/>
</dbReference>
<dbReference type="Pfam" id="PF00092">
    <property type="entry name" value="VWA"/>
    <property type="match status" value="1"/>
</dbReference>
<feature type="domain" description="VWFA" evidence="2">
    <location>
        <begin position="169"/>
        <end position="374"/>
    </location>
</feature>
<evidence type="ECO:0000313" key="4">
    <source>
        <dbReference type="Proteomes" id="UP000323917"/>
    </source>
</evidence>
<dbReference type="InterPro" id="IPR018705">
    <property type="entry name" value="DUF2134_membrane"/>
</dbReference>
<dbReference type="OrthoDB" id="242905at2"/>
<dbReference type="SUPFAM" id="SSF53300">
    <property type="entry name" value="vWA-like"/>
    <property type="match status" value="1"/>
</dbReference>
<evidence type="ECO:0000256" key="1">
    <source>
        <dbReference type="SAM" id="Phobius"/>
    </source>
</evidence>
<dbReference type="KEGG" id="bgok:Pr1d_44790"/>
<dbReference type="InterPro" id="IPR002035">
    <property type="entry name" value="VWF_A"/>
</dbReference>